<evidence type="ECO:0000313" key="2">
    <source>
        <dbReference type="Proteomes" id="UP001179121"/>
    </source>
</evidence>
<protein>
    <recommendedName>
        <fullName evidence="3">DUF2607 family protein</fullName>
    </recommendedName>
</protein>
<organism evidence="1 2">
    <name type="scientific">Nitrospira tepida</name>
    <dbReference type="NCBI Taxonomy" id="2973512"/>
    <lineage>
        <taxon>Bacteria</taxon>
        <taxon>Pseudomonadati</taxon>
        <taxon>Nitrospirota</taxon>
        <taxon>Nitrospiria</taxon>
        <taxon>Nitrospirales</taxon>
        <taxon>Nitrospiraceae</taxon>
        <taxon>Nitrospira</taxon>
    </lineage>
</organism>
<dbReference type="KEGG" id="nti:DNFV4_03056"/>
<dbReference type="EMBL" id="OX365700">
    <property type="protein sequence ID" value="CAI4032626.1"/>
    <property type="molecule type" value="Genomic_DNA"/>
</dbReference>
<evidence type="ECO:0008006" key="3">
    <source>
        <dbReference type="Google" id="ProtNLM"/>
    </source>
</evidence>
<name>A0AA86T6N1_9BACT</name>
<proteinExistence type="predicted"/>
<gene>
    <name evidence="1" type="ORF">DNFV4_03056</name>
</gene>
<keyword evidence="2" id="KW-1185">Reference proteome</keyword>
<accession>A0AA86T6N1</accession>
<sequence length="112" mass="11766">MIPSITSRPRPLGRLAAGVTAHALILLLLAIMPFAAALGVHHELAAADHDGHEHSDSDLCQWVQHHTGQSVLAVVSPVQRFLVPCEAVVSSIAVHVESALIVTASPRAPPVL</sequence>
<dbReference type="AlphaFoldDB" id="A0AA86T6N1"/>
<evidence type="ECO:0000313" key="1">
    <source>
        <dbReference type="EMBL" id="CAI4032626.1"/>
    </source>
</evidence>
<reference evidence="1" key="1">
    <citation type="submission" date="2022-10" db="EMBL/GenBank/DDBJ databases">
        <authorList>
            <person name="Koch H."/>
        </authorList>
    </citation>
    <scope>NUCLEOTIDE SEQUENCE</scope>
    <source>
        <strain evidence="1">DNF</strain>
    </source>
</reference>
<dbReference type="Proteomes" id="UP001179121">
    <property type="component" value="Chromosome"/>
</dbReference>